<feature type="domain" description="A-factor biosynthesis hotdog" evidence="1">
    <location>
        <begin position="132"/>
        <end position="229"/>
    </location>
</feature>
<accession>A0A3A8QCC1</accession>
<gene>
    <name evidence="2" type="ORF">D7W81_18090</name>
</gene>
<dbReference type="AlphaFoldDB" id="A0A3A8QCC1"/>
<dbReference type="RefSeq" id="WP_120556647.1">
    <property type="nucleotide sequence ID" value="NZ_RAWK01000102.1"/>
</dbReference>
<evidence type="ECO:0000259" key="1">
    <source>
        <dbReference type="Pfam" id="PF03756"/>
    </source>
</evidence>
<name>A0A3A8QCC1_9BACT</name>
<protein>
    <recommendedName>
        <fullName evidence="1">A-factor biosynthesis hotdog domain-containing protein</fullName>
    </recommendedName>
</protein>
<evidence type="ECO:0000313" key="3">
    <source>
        <dbReference type="Proteomes" id="UP000267003"/>
    </source>
</evidence>
<evidence type="ECO:0000313" key="2">
    <source>
        <dbReference type="EMBL" id="RKH64640.1"/>
    </source>
</evidence>
<dbReference type="InterPro" id="IPR005509">
    <property type="entry name" value="AfsA_hotdog_dom"/>
</dbReference>
<sequence>MDSDSSHPERRLRVASPEAVPFLLVPEPLLPEVEHPCCVPVKSVAEAEFLAAALQEHCGLYLGARAAEFPELADWADATPLGVRVGGPWRKAPLENLSELLERVPVRNAVSEGRQAFAEGEAPPLERLDPVLVHKQDPRNVLLANGCRVGALHQFNAFTDSPEFVFDHPSEHVQGMLLTELARQATIASTHAVGLPLDWVLVLRQLTLDFQRFVHRSAPVVIRAFASFRLPEWAGPVRVEGKRRTMWVAVQGWQDGVCCFSGRLDVVSKAAS</sequence>
<organism evidence="2 3">
    <name type="scientific">Corallococcus aberystwythensis</name>
    <dbReference type="NCBI Taxonomy" id="2316722"/>
    <lineage>
        <taxon>Bacteria</taxon>
        <taxon>Pseudomonadati</taxon>
        <taxon>Myxococcota</taxon>
        <taxon>Myxococcia</taxon>
        <taxon>Myxococcales</taxon>
        <taxon>Cystobacterineae</taxon>
        <taxon>Myxococcaceae</taxon>
        <taxon>Corallococcus</taxon>
    </lineage>
</organism>
<dbReference type="OrthoDB" id="594159at2"/>
<dbReference type="Proteomes" id="UP000267003">
    <property type="component" value="Unassembled WGS sequence"/>
</dbReference>
<comment type="caution">
    <text evidence="2">The sequence shown here is derived from an EMBL/GenBank/DDBJ whole genome shotgun (WGS) entry which is preliminary data.</text>
</comment>
<keyword evidence="3" id="KW-1185">Reference proteome</keyword>
<proteinExistence type="predicted"/>
<dbReference type="Pfam" id="PF03756">
    <property type="entry name" value="AfsA"/>
    <property type="match status" value="1"/>
</dbReference>
<reference evidence="3" key="1">
    <citation type="submission" date="2018-09" db="EMBL/GenBank/DDBJ databases">
        <authorList>
            <person name="Livingstone P.G."/>
            <person name="Whitworth D.E."/>
        </authorList>
    </citation>
    <scope>NUCLEOTIDE SEQUENCE [LARGE SCALE GENOMIC DNA]</scope>
    <source>
        <strain evidence="3">AB050A</strain>
    </source>
</reference>
<dbReference type="EMBL" id="RAWK01000102">
    <property type="protein sequence ID" value="RKH64640.1"/>
    <property type="molecule type" value="Genomic_DNA"/>
</dbReference>